<dbReference type="EMBL" id="GBRH01279810">
    <property type="protein sequence ID" value="JAD18085.1"/>
    <property type="molecule type" value="Transcribed_RNA"/>
</dbReference>
<sequence length="205" mass="23795">MADKPSDACSRTDGDGARPSRNNKRKSSRVCSYPDKKNGFIVSKERERYVIGVFAAVVFMLIDLFTEEEEEEEEWELWEKGREEEEEEKEEEEGDEEDGEEQGEEEEEKEEEEEEEEEEDEEEEEEEEQSDEVESKEEGDDLRADLLGGPVDIFRATQAWAKRELGPENANYKGILGMLRLIPGFDEELKAVQKAAKAKRRLEFL</sequence>
<reference evidence="2" key="2">
    <citation type="journal article" date="2015" name="Data Brief">
        <title>Shoot transcriptome of the giant reed, Arundo donax.</title>
        <authorList>
            <person name="Barrero R.A."/>
            <person name="Guerrero F.D."/>
            <person name="Moolhuijzen P."/>
            <person name="Goolsby J.A."/>
            <person name="Tidwell J."/>
            <person name="Bellgard S.E."/>
            <person name="Bellgard M.I."/>
        </authorList>
    </citation>
    <scope>NUCLEOTIDE SEQUENCE</scope>
    <source>
        <tissue evidence="2">Shoot tissue taken approximately 20 cm above the soil surface</tissue>
    </source>
</reference>
<protein>
    <submittedName>
        <fullName evidence="2">Uncharacterized protein</fullName>
    </submittedName>
</protein>
<feature type="region of interest" description="Disordered" evidence="1">
    <location>
        <begin position="1"/>
        <end position="35"/>
    </location>
</feature>
<feature type="region of interest" description="Disordered" evidence="1">
    <location>
        <begin position="68"/>
        <end position="148"/>
    </location>
</feature>
<accession>A0A0A9TSR6</accession>
<feature type="compositionally biased region" description="Basic and acidic residues" evidence="1">
    <location>
        <begin position="1"/>
        <end position="18"/>
    </location>
</feature>
<proteinExistence type="predicted"/>
<evidence type="ECO:0000256" key="1">
    <source>
        <dbReference type="SAM" id="MobiDB-lite"/>
    </source>
</evidence>
<evidence type="ECO:0000313" key="2">
    <source>
        <dbReference type="EMBL" id="JAD18085.1"/>
    </source>
</evidence>
<feature type="compositionally biased region" description="Acidic residues" evidence="1">
    <location>
        <begin position="84"/>
        <end position="140"/>
    </location>
</feature>
<name>A0A0A9TSR6_ARUDO</name>
<organism evidence="2">
    <name type="scientific">Arundo donax</name>
    <name type="common">Giant reed</name>
    <name type="synonym">Donax arundinaceus</name>
    <dbReference type="NCBI Taxonomy" id="35708"/>
    <lineage>
        <taxon>Eukaryota</taxon>
        <taxon>Viridiplantae</taxon>
        <taxon>Streptophyta</taxon>
        <taxon>Embryophyta</taxon>
        <taxon>Tracheophyta</taxon>
        <taxon>Spermatophyta</taxon>
        <taxon>Magnoliopsida</taxon>
        <taxon>Liliopsida</taxon>
        <taxon>Poales</taxon>
        <taxon>Poaceae</taxon>
        <taxon>PACMAD clade</taxon>
        <taxon>Arundinoideae</taxon>
        <taxon>Arundineae</taxon>
        <taxon>Arundo</taxon>
    </lineage>
</organism>
<reference evidence="2" key="1">
    <citation type="submission" date="2014-09" db="EMBL/GenBank/DDBJ databases">
        <authorList>
            <person name="Magalhaes I.L.F."/>
            <person name="Oliveira U."/>
            <person name="Santos F.R."/>
            <person name="Vidigal T.H.D.A."/>
            <person name="Brescovit A.D."/>
            <person name="Santos A.J."/>
        </authorList>
    </citation>
    <scope>NUCLEOTIDE SEQUENCE</scope>
    <source>
        <tissue evidence="2">Shoot tissue taken approximately 20 cm above the soil surface</tissue>
    </source>
</reference>
<dbReference type="AlphaFoldDB" id="A0A0A9TSR6"/>